<sequence length="96" mass="10805">MGLIDRLKATSLELISFCSRGSEEPCDLKLSREVPRLLMLSVNRLPACYYGHVEHYSLGEAPSGHAIYKSQRVIKQSSKFDVCWCSQHQGLFSIST</sequence>
<accession>A0A915A0V1</accession>
<reference evidence="2" key="1">
    <citation type="submission" date="2022-11" db="UniProtKB">
        <authorList>
            <consortium name="WormBaseParasite"/>
        </authorList>
    </citation>
    <scope>IDENTIFICATION</scope>
</reference>
<organism evidence="1 2">
    <name type="scientific">Parascaris univalens</name>
    <name type="common">Nematode worm</name>
    <dbReference type="NCBI Taxonomy" id="6257"/>
    <lineage>
        <taxon>Eukaryota</taxon>
        <taxon>Metazoa</taxon>
        <taxon>Ecdysozoa</taxon>
        <taxon>Nematoda</taxon>
        <taxon>Chromadorea</taxon>
        <taxon>Rhabditida</taxon>
        <taxon>Spirurina</taxon>
        <taxon>Ascaridomorpha</taxon>
        <taxon>Ascaridoidea</taxon>
        <taxon>Ascarididae</taxon>
        <taxon>Parascaris</taxon>
    </lineage>
</organism>
<evidence type="ECO:0000313" key="1">
    <source>
        <dbReference type="Proteomes" id="UP000887569"/>
    </source>
</evidence>
<dbReference type="AlphaFoldDB" id="A0A915A0V1"/>
<keyword evidence="1" id="KW-1185">Reference proteome</keyword>
<evidence type="ECO:0000313" key="2">
    <source>
        <dbReference type="WBParaSite" id="PgE103_g005_t05"/>
    </source>
</evidence>
<protein>
    <submittedName>
        <fullName evidence="2">Uncharacterized protein</fullName>
    </submittedName>
</protein>
<dbReference type="Proteomes" id="UP000887569">
    <property type="component" value="Unplaced"/>
</dbReference>
<name>A0A915A0V1_PARUN</name>
<proteinExistence type="predicted"/>
<dbReference type="WBParaSite" id="PgE103_g005_t05">
    <property type="protein sequence ID" value="PgE103_g005_t05"/>
    <property type="gene ID" value="PgE103_g005"/>
</dbReference>